<dbReference type="Proteomes" id="UP000297834">
    <property type="component" value="Unassembled WGS sequence"/>
</dbReference>
<dbReference type="AlphaFoldDB" id="A0A4Y7XEP1"/>
<keyword evidence="2" id="KW-1185">Reference proteome</keyword>
<proteinExistence type="predicted"/>
<name>A0A4Y7XEP1_9GAMM</name>
<comment type="caution">
    <text evidence="1">The sequence shown here is derived from an EMBL/GenBank/DDBJ whole genome shotgun (WGS) entry which is preliminary data.</text>
</comment>
<dbReference type="OrthoDB" id="6717101at2"/>
<dbReference type="EMBL" id="SNTY01000014">
    <property type="protein sequence ID" value="TEU29379.1"/>
    <property type="molecule type" value="Genomic_DNA"/>
</dbReference>
<protein>
    <recommendedName>
        <fullName evidence="3">HEAT repeat domain-containing protein</fullName>
    </recommendedName>
</protein>
<gene>
    <name evidence="1" type="ORF">E2B99_04805</name>
</gene>
<dbReference type="RefSeq" id="WP_134243822.1">
    <property type="nucleotide sequence ID" value="NZ_SNTY01000014.1"/>
</dbReference>
<evidence type="ECO:0008006" key="3">
    <source>
        <dbReference type="Google" id="ProtNLM"/>
    </source>
</evidence>
<organism evidence="1 2">
    <name type="scientific">Alkanindiges illinoisensis</name>
    <dbReference type="NCBI Taxonomy" id="197183"/>
    <lineage>
        <taxon>Bacteria</taxon>
        <taxon>Pseudomonadati</taxon>
        <taxon>Pseudomonadota</taxon>
        <taxon>Gammaproteobacteria</taxon>
        <taxon>Moraxellales</taxon>
        <taxon>Moraxellaceae</taxon>
        <taxon>Alkanindiges</taxon>
    </lineage>
</organism>
<reference evidence="1 2" key="1">
    <citation type="submission" date="2019-03" db="EMBL/GenBank/DDBJ databases">
        <title>Alkanindiges illinoisensis: a potential pathogenic isolated from ascites of a gastric cancer patient with abdominal metastasis.</title>
        <authorList>
            <person name="Hu X."/>
            <person name="Yang B."/>
            <person name="Yan X."/>
            <person name="Lin L."/>
            <person name="Zhao H."/>
            <person name="Zhou F."/>
            <person name="Su B."/>
            <person name="Chen J."/>
            <person name="Rui Y."/>
            <person name="Wang Q."/>
            <person name="Zheng L."/>
        </authorList>
    </citation>
    <scope>NUCLEOTIDE SEQUENCE [LARGE SCALE GENOMIC DNA]</scope>
    <source>
        <strain evidence="1 2">NFYY 23406</strain>
    </source>
</reference>
<sequence>METSYCFEQQLHQLSHLFILQQQEAFTQLLEQLEFQYYTQPVYFNQLIQAVFELLAHPLATESKNTFDLYVFLSNNWLNLGLAQQQHLVSSIERNYTRYQQPDVLRVINEIIGEKLANKAAWRLIQHLENSTSGLHRAQIPLMLGRLIQYTSSTALKRQAVIMLQLLTQNDERLTRQQAQHILQRTMRLMNPRIWRSLGLA</sequence>
<evidence type="ECO:0000313" key="1">
    <source>
        <dbReference type="EMBL" id="TEU29379.1"/>
    </source>
</evidence>
<accession>A0A4Y7XEP1</accession>
<evidence type="ECO:0000313" key="2">
    <source>
        <dbReference type="Proteomes" id="UP000297834"/>
    </source>
</evidence>
<dbReference type="STRING" id="1120977.GCA_000619845_03001"/>